<evidence type="ECO:0000256" key="2">
    <source>
        <dbReference type="ARBA" id="ARBA00023121"/>
    </source>
</evidence>
<dbReference type="GO" id="GO:0006631">
    <property type="term" value="P:fatty acid metabolic process"/>
    <property type="evidence" value="ECO:0007669"/>
    <property type="project" value="TreeGrafter"/>
</dbReference>
<accession>A0A2A9NYC8</accession>
<dbReference type="EMBL" id="KZ301976">
    <property type="protein sequence ID" value="PFH52940.1"/>
    <property type="molecule type" value="Genomic_DNA"/>
</dbReference>
<keyword evidence="5" id="KW-1185">Reference proteome</keyword>
<dbReference type="AlphaFoldDB" id="A0A2A9NYC8"/>
<dbReference type="PRINTS" id="PR00689">
    <property type="entry name" value="ACOABINDINGP"/>
</dbReference>
<evidence type="ECO:0000259" key="3">
    <source>
        <dbReference type="PROSITE" id="PS51228"/>
    </source>
</evidence>
<dbReference type="PROSITE" id="PS51228">
    <property type="entry name" value="ACB_2"/>
    <property type="match status" value="1"/>
</dbReference>
<reference evidence="4 5" key="1">
    <citation type="submission" date="2014-02" db="EMBL/GenBank/DDBJ databases">
        <title>Transposable element dynamics among asymbiotic and ectomycorrhizal Amanita fungi.</title>
        <authorList>
            <consortium name="DOE Joint Genome Institute"/>
            <person name="Hess J."/>
            <person name="Skrede I."/>
            <person name="Wolfe B."/>
            <person name="LaButti K."/>
            <person name="Ohm R.A."/>
            <person name="Grigoriev I.V."/>
            <person name="Pringle A."/>
        </authorList>
    </citation>
    <scope>NUCLEOTIDE SEQUENCE [LARGE SCALE GENOMIC DNA]</scope>
    <source>
        <strain evidence="4 5">SKay4041</strain>
    </source>
</reference>
<dbReference type="PANTHER" id="PTHR23310:SF62">
    <property type="entry name" value="ACYL-COA BINDING PROTEIN 1, ISOFORM A"/>
    <property type="match status" value="1"/>
</dbReference>
<dbReference type="PANTHER" id="PTHR23310">
    <property type="entry name" value="ACYL-COA-BINDING PROTEIN, ACBP"/>
    <property type="match status" value="1"/>
</dbReference>
<dbReference type="InterPro" id="IPR035984">
    <property type="entry name" value="Acyl-CoA-binding_sf"/>
</dbReference>
<dbReference type="Proteomes" id="UP000242287">
    <property type="component" value="Unassembled WGS sequence"/>
</dbReference>
<comment type="similarity">
    <text evidence="1">Belongs to the ACBP family.</text>
</comment>
<dbReference type="SUPFAM" id="SSF47027">
    <property type="entry name" value="Acyl-CoA binding protein"/>
    <property type="match status" value="1"/>
</dbReference>
<dbReference type="STRING" id="703135.A0A2A9NYC8"/>
<dbReference type="FunFam" id="1.20.80.10:FF:000010">
    <property type="entry name" value="Acyl-CoA-binding domain-containing protein 5"/>
    <property type="match status" value="1"/>
</dbReference>
<evidence type="ECO:0000313" key="4">
    <source>
        <dbReference type="EMBL" id="PFH52940.1"/>
    </source>
</evidence>
<dbReference type="GO" id="GO:0000062">
    <property type="term" value="F:fatty-acyl-CoA binding"/>
    <property type="evidence" value="ECO:0007669"/>
    <property type="project" value="InterPro"/>
</dbReference>
<dbReference type="OrthoDB" id="346910at2759"/>
<dbReference type="Pfam" id="PF00887">
    <property type="entry name" value="ACBP"/>
    <property type="match status" value="1"/>
</dbReference>
<name>A0A2A9NYC8_9AGAR</name>
<dbReference type="InterPro" id="IPR000582">
    <property type="entry name" value="Acyl-CoA-binding_protein"/>
</dbReference>
<feature type="domain" description="ACB" evidence="3">
    <location>
        <begin position="1"/>
        <end position="91"/>
    </location>
</feature>
<keyword evidence="2" id="KW-0446">Lipid-binding</keyword>
<proteinExistence type="inferred from homology"/>
<organism evidence="4 5">
    <name type="scientific">Amanita thiersii Skay4041</name>
    <dbReference type="NCBI Taxonomy" id="703135"/>
    <lineage>
        <taxon>Eukaryota</taxon>
        <taxon>Fungi</taxon>
        <taxon>Dikarya</taxon>
        <taxon>Basidiomycota</taxon>
        <taxon>Agaricomycotina</taxon>
        <taxon>Agaricomycetes</taxon>
        <taxon>Agaricomycetidae</taxon>
        <taxon>Agaricales</taxon>
        <taxon>Pluteineae</taxon>
        <taxon>Amanitaceae</taxon>
        <taxon>Amanita</taxon>
    </lineage>
</organism>
<evidence type="ECO:0000313" key="5">
    <source>
        <dbReference type="Proteomes" id="UP000242287"/>
    </source>
</evidence>
<dbReference type="InterPro" id="IPR014352">
    <property type="entry name" value="FERM/acyl-CoA-bd_prot_sf"/>
</dbReference>
<protein>
    <recommendedName>
        <fullName evidence="3">ACB domain-containing protein</fullName>
    </recommendedName>
</protein>
<dbReference type="Gene3D" id="1.20.80.10">
    <property type="match status" value="1"/>
</dbReference>
<evidence type="ECO:0000256" key="1">
    <source>
        <dbReference type="ARBA" id="ARBA00005567"/>
    </source>
</evidence>
<gene>
    <name evidence="4" type="ORF">AMATHDRAFT_138882</name>
</gene>
<sequence>MSKGQFDKAVEIVQSLPTDGPVQPSTDDKLFFYKYYKQATIGDNTTSKPGLLDFTGKAKWEAWNTVKGTEQSVCYKQYVDKLIELLKKAGDADSLKRVEELEALAGKE</sequence>